<dbReference type="InterPro" id="IPR023186">
    <property type="entry name" value="IUNH"/>
</dbReference>
<dbReference type="RefSeq" id="WP_002817413.1">
    <property type="nucleotide sequence ID" value="NZ_CP027431.1"/>
</dbReference>
<dbReference type="InterPro" id="IPR036452">
    <property type="entry name" value="Ribo_hydro-like"/>
</dbReference>
<dbReference type="PROSITE" id="PS01247">
    <property type="entry name" value="IUNH"/>
    <property type="match status" value="1"/>
</dbReference>
<dbReference type="InterPro" id="IPR001910">
    <property type="entry name" value="Inosine/uridine_hydrolase_dom"/>
</dbReference>
<evidence type="ECO:0000256" key="2">
    <source>
        <dbReference type="ARBA" id="ARBA00023295"/>
    </source>
</evidence>
<dbReference type="NCBIfam" id="NF008036">
    <property type="entry name" value="PRK10768.1"/>
    <property type="match status" value="1"/>
</dbReference>
<dbReference type="GeneID" id="75064979"/>
<dbReference type="EMBL" id="LR031358">
    <property type="protein sequence ID" value="VDB97138.1"/>
    <property type="molecule type" value="Genomic_DNA"/>
</dbReference>
<dbReference type="SUPFAM" id="SSF53590">
    <property type="entry name" value="Nucleoside hydrolase"/>
    <property type="match status" value="1"/>
</dbReference>
<name>A0A483AZQ4_OENOE</name>
<evidence type="ECO:0000259" key="3">
    <source>
        <dbReference type="Pfam" id="PF01156"/>
    </source>
</evidence>
<evidence type="ECO:0000313" key="8">
    <source>
        <dbReference type="Proteomes" id="UP000294726"/>
    </source>
</evidence>
<protein>
    <submittedName>
        <fullName evidence="4 6">Ribonucleoside hydrolase RihC</fullName>
        <ecNumber evidence="6">3.2.2.8</ecNumber>
    </submittedName>
</protein>
<gene>
    <name evidence="6" type="primary">rihC</name>
    <name evidence="5" type="ORF">ATX59_00810</name>
    <name evidence="4" type="ORF">GA838_04260</name>
    <name evidence="6" type="ORF">OENI_0155</name>
</gene>
<dbReference type="CDD" id="cd02651">
    <property type="entry name" value="nuc_hydro_IU_UC_XIUA"/>
    <property type="match status" value="1"/>
</dbReference>
<dbReference type="Pfam" id="PF01156">
    <property type="entry name" value="IU_nuc_hydro"/>
    <property type="match status" value="1"/>
</dbReference>
<proteinExistence type="predicted"/>
<dbReference type="Proteomes" id="UP001281024">
    <property type="component" value="Unassembled WGS sequence"/>
</dbReference>
<dbReference type="InterPro" id="IPR015910">
    <property type="entry name" value="I/U_nuclsd_hydro_CS"/>
</dbReference>
<evidence type="ECO:0000256" key="1">
    <source>
        <dbReference type="ARBA" id="ARBA00022801"/>
    </source>
</evidence>
<accession>A0A483AZQ4</accession>
<reference evidence="5 7" key="1">
    <citation type="journal article" date="2016" name="BMC Genomics">
        <title>Consensus pan-genome assembly of the specialised wine bacterium Oenococcus oeni.</title>
        <authorList>
            <person name="Sternes P.R."/>
            <person name="Borneman A.R."/>
        </authorList>
    </citation>
    <scope>NUCLEOTIDE SEQUENCE [LARGE SCALE GENOMIC DNA]</scope>
    <source>
        <strain evidence="5 7">AWRIB661</strain>
    </source>
</reference>
<reference evidence="6 8" key="2">
    <citation type="submission" date="2018-08" db="EMBL/GenBank/DDBJ databases">
        <authorList>
            <person name="Lorentzen P. G. S. M."/>
        </authorList>
    </citation>
    <scope>NUCLEOTIDE SEQUENCE [LARGE SCALE GENOMIC DNA]</scope>
    <source>
        <strain evidence="6 8">CRBO_1381</strain>
    </source>
</reference>
<dbReference type="EMBL" id="MLOK01000010">
    <property type="protein sequence ID" value="OIM22125.1"/>
    <property type="molecule type" value="Genomic_DNA"/>
</dbReference>
<organism evidence="6 8">
    <name type="scientific">Oenococcus oeni</name>
    <name type="common">Leuconostoc oenos</name>
    <dbReference type="NCBI Taxonomy" id="1247"/>
    <lineage>
        <taxon>Bacteria</taxon>
        <taxon>Bacillati</taxon>
        <taxon>Bacillota</taxon>
        <taxon>Bacilli</taxon>
        <taxon>Lactobacillales</taxon>
        <taxon>Lactobacillaceae</taxon>
        <taxon>Oenococcus</taxon>
    </lineage>
</organism>
<dbReference type="PANTHER" id="PTHR12304:SF15">
    <property type="entry name" value="NON-SPECIFIC RIBONUCLEOSIDE HYDROLASE RIHC"/>
    <property type="match status" value="1"/>
</dbReference>
<dbReference type="GO" id="GO:0006152">
    <property type="term" value="P:purine nucleoside catabolic process"/>
    <property type="evidence" value="ECO:0007669"/>
    <property type="project" value="TreeGrafter"/>
</dbReference>
<dbReference type="EC" id="3.2.2.8" evidence="6"/>
<dbReference type="Proteomes" id="UP000181728">
    <property type="component" value="Unassembled WGS sequence"/>
</dbReference>
<evidence type="ECO:0000313" key="4">
    <source>
        <dbReference type="EMBL" id="MDV7714983.1"/>
    </source>
</evidence>
<dbReference type="Proteomes" id="UP000294726">
    <property type="component" value="Chromosome"/>
</dbReference>
<keyword evidence="2 6" id="KW-0326">Glycosidase</keyword>
<dbReference type="Gene3D" id="3.90.245.10">
    <property type="entry name" value="Ribonucleoside hydrolase-like"/>
    <property type="match status" value="1"/>
</dbReference>
<reference evidence="4" key="3">
    <citation type="submission" date="2019-10" db="EMBL/GenBank/DDBJ databases">
        <title>Malate fermentation in French cider.</title>
        <authorList>
            <person name="Cousin F.J."/>
            <person name="Medina Fernandez S."/>
            <person name="Misery B."/>
            <person name="Laplace J.-M."/>
            <person name="Cretenet M."/>
        </authorList>
    </citation>
    <scope>NUCLEOTIDE SEQUENCE</scope>
    <source>
        <strain evidence="4">UCMA15129</strain>
    </source>
</reference>
<dbReference type="GO" id="GO:0005829">
    <property type="term" value="C:cytosol"/>
    <property type="evidence" value="ECO:0007669"/>
    <property type="project" value="TreeGrafter"/>
</dbReference>
<evidence type="ECO:0000313" key="5">
    <source>
        <dbReference type="EMBL" id="OIM22125.1"/>
    </source>
</evidence>
<dbReference type="GO" id="GO:0008477">
    <property type="term" value="F:purine nucleosidase activity"/>
    <property type="evidence" value="ECO:0007669"/>
    <property type="project" value="TreeGrafter"/>
</dbReference>
<dbReference type="AlphaFoldDB" id="A0A483AZQ4"/>
<feature type="domain" description="Inosine/uridine-preferring nucleoside hydrolase" evidence="3">
    <location>
        <begin position="3"/>
        <end position="290"/>
    </location>
</feature>
<sequence>MKVIIDMDPGIDDAVALSVLLNNKNCQVELITTVAGNVTVDKTTKNALKIANFFNSEVPLAAGASQPLVKAFEDAARIHGESGMEGYDFPEGNSHLLKQPAVEAWHDVLNKTEKKITLILTGSYTNFALWYREYPEDVLKIERVIVMGGSLSGGNMTSAAEFNVFTDPEAAKILLSSNLSVTMIGLDVTLKALVDRDWIQKVAALNESGKMLAALISHYNDWHADGWPIHDVNTVAYLLHPEFYSSKKLWVDIATDGPAIGETVADIRAAYHQGRTNATVATDIDADAFRNWLKQEISSMTR</sequence>
<evidence type="ECO:0000313" key="7">
    <source>
        <dbReference type="Proteomes" id="UP000181728"/>
    </source>
</evidence>
<keyword evidence="1 6" id="KW-0378">Hydrolase</keyword>
<dbReference type="EMBL" id="WERV01000003">
    <property type="protein sequence ID" value="MDV7714983.1"/>
    <property type="molecule type" value="Genomic_DNA"/>
</dbReference>
<evidence type="ECO:0000313" key="6">
    <source>
        <dbReference type="EMBL" id="VDB97138.1"/>
    </source>
</evidence>
<dbReference type="GO" id="GO:0045437">
    <property type="term" value="F:uridine nucleosidase activity"/>
    <property type="evidence" value="ECO:0007669"/>
    <property type="project" value="UniProtKB-ARBA"/>
</dbReference>
<dbReference type="PANTHER" id="PTHR12304">
    <property type="entry name" value="INOSINE-URIDINE PREFERRING NUCLEOSIDE HYDROLASE"/>
    <property type="match status" value="1"/>
</dbReference>